<dbReference type="AlphaFoldDB" id="A0AAV0XLA5"/>
<dbReference type="GO" id="GO:0004252">
    <property type="term" value="F:serine-type endopeptidase activity"/>
    <property type="evidence" value="ECO:0007669"/>
    <property type="project" value="InterPro"/>
</dbReference>
<gene>
    <name evidence="5" type="ORF">MEUPH1_LOCUS23200</name>
</gene>
<dbReference type="PROSITE" id="PS01209">
    <property type="entry name" value="LDLRA_1"/>
    <property type="match status" value="1"/>
</dbReference>
<evidence type="ECO:0000256" key="3">
    <source>
        <dbReference type="SAM" id="SignalP"/>
    </source>
</evidence>
<dbReference type="CDD" id="cd00112">
    <property type="entry name" value="LDLa"/>
    <property type="match status" value="1"/>
</dbReference>
<feature type="signal peptide" evidence="3">
    <location>
        <begin position="1"/>
        <end position="21"/>
    </location>
</feature>
<dbReference type="SMART" id="SM00020">
    <property type="entry name" value="Tryp_SPc"/>
    <property type="match status" value="1"/>
</dbReference>
<comment type="caution">
    <text evidence="2">Lacks conserved residue(s) required for the propagation of feature annotation.</text>
</comment>
<name>A0AAV0XLA5_9HEMI</name>
<evidence type="ECO:0000256" key="1">
    <source>
        <dbReference type="ARBA" id="ARBA00023157"/>
    </source>
</evidence>
<dbReference type="EMBL" id="CARXXK010000005">
    <property type="protein sequence ID" value="CAI6368896.1"/>
    <property type="molecule type" value="Genomic_DNA"/>
</dbReference>
<dbReference type="InterPro" id="IPR002172">
    <property type="entry name" value="LDrepeatLR_classA_rpt"/>
</dbReference>
<dbReference type="InterPro" id="IPR023415">
    <property type="entry name" value="LDLR_class-A_CS"/>
</dbReference>
<organism evidence="5 6">
    <name type="scientific">Macrosiphum euphorbiae</name>
    <name type="common">potato aphid</name>
    <dbReference type="NCBI Taxonomy" id="13131"/>
    <lineage>
        <taxon>Eukaryota</taxon>
        <taxon>Metazoa</taxon>
        <taxon>Ecdysozoa</taxon>
        <taxon>Arthropoda</taxon>
        <taxon>Hexapoda</taxon>
        <taxon>Insecta</taxon>
        <taxon>Pterygota</taxon>
        <taxon>Neoptera</taxon>
        <taxon>Paraneoptera</taxon>
        <taxon>Hemiptera</taxon>
        <taxon>Sternorrhyncha</taxon>
        <taxon>Aphidomorpha</taxon>
        <taxon>Aphidoidea</taxon>
        <taxon>Aphididae</taxon>
        <taxon>Macrosiphini</taxon>
        <taxon>Macrosiphum</taxon>
    </lineage>
</organism>
<evidence type="ECO:0000313" key="5">
    <source>
        <dbReference type="EMBL" id="CAI6368896.1"/>
    </source>
</evidence>
<evidence type="ECO:0000313" key="6">
    <source>
        <dbReference type="Proteomes" id="UP001160148"/>
    </source>
</evidence>
<keyword evidence="1 2" id="KW-1015">Disulfide bond</keyword>
<proteinExistence type="predicted"/>
<dbReference type="PANTHER" id="PTHR24253:SF153">
    <property type="entry name" value="SERINE PROTEASE HEPSIN"/>
    <property type="match status" value="1"/>
</dbReference>
<keyword evidence="6" id="KW-1185">Reference proteome</keyword>
<dbReference type="Pfam" id="PF00089">
    <property type="entry name" value="Trypsin"/>
    <property type="match status" value="2"/>
</dbReference>
<dbReference type="Gene3D" id="4.10.400.10">
    <property type="entry name" value="Low-density Lipoprotein Receptor"/>
    <property type="match status" value="1"/>
</dbReference>
<dbReference type="Gene3D" id="2.40.10.10">
    <property type="entry name" value="Trypsin-like serine proteases"/>
    <property type="match status" value="3"/>
</dbReference>
<dbReference type="SUPFAM" id="SSF50494">
    <property type="entry name" value="Trypsin-like serine proteases"/>
    <property type="match status" value="2"/>
</dbReference>
<sequence length="758" mass="85515">MKNTCSWLIYSCLFFASGILCDRKLERRQAVSSCSVNTEDKFYCSNGLCIEWSWICDGRKDCSDGSDETKELCARYEYGPNMTKNCGRVYSNRQSQYIRNDTFEIVETAPWNVLISRRPKEQFIHRLSCGGSIIAPNIVISGAECFWEYVMFSNKLLVQSSQIFVTALVDNNKQIMNVEIIYVNDNYNGRHGLYADDIGIIVLREKMSFSNDFLPVCIDWNSIYKVENGDAGMVSLWDQKNDSKIPFLSERSVQYIDPGTCRSIKPEEFYQYVTVDKFCSNFTQETNIWAQDRGAGISFLHFNSYYLTGILSFNSYDLSNTSKPVLGFTDIKYHVQWIRGVLNKHFTGSSCVLPAVEGVVYSYEGSNDILSHGTLINNKLTVIENCEVGYHKAYTYSFRYCLGRGKWLSNFEKLCFKMCPPLESDSLDIKCSHKCKYANCSNLSKPDTIAIPSCKPTYIAPNGQDAASLELHCQSDGTWNKQLYSCNPYCGRVHIQNQVLIKNGEKALVGTAPWNVGIYQLTQKNYNYDLICGGSIIAPNLVITAAHCFWQKGMLSNNISINDGLYKTAVGKYDRNFTIIDNDFTQIMNVEIIYLKEGYNGPTGFHAEDIAIIVLQNRVSFNNDVAPVCIDWNGKYNVVNGDQGKIVGWGKTETGISSPILLEASLPYIDHSSCRNICANGFEAYILTDDKFCALVSGQGVVKEDSGAGLNFLHSNSYYLTGVASMNDPNTNSSIAAFTEIMYHIQWIRGLYNKYNYI</sequence>
<feature type="domain" description="Peptidase S1" evidence="4">
    <location>
        <begin position="98"/>
        <end position="343"/>
    </location>
</feature>
<dbReference type="SUPFAM" id="SSF57424">
    <property type="entry name" value="LDL receptor-like module"/>
    <property type="match status" value="1"/>
</dbReference>
<dbReference type="PROSITE" id="PS00134">
    <property type="entry name" value="TRYPSIN_HIS"/>
    <property type="match status" value="1"/>
</dbReference>
<dbReference type="PROSITE" id="PS50068">
    <property type="entry name" value="LDLRA_2"/>
    <property type="match status" value="1"/>
</dbReference>
<comment type="caution">
    <text evidence="5">The sequence shown here is derived from an EMBL/GenBank/DDBJ whole genome shotgun (WGS) entry which is preliminary data.</text>
</comment>
<dbReference type="PROSITE" id="PS50240">
    <property type="entry name" value="TRYPSIN_DOM"/>
    <property type="match status" value="2"/>
</dbReference>
<protein>
    <recommendedName>
        <fullName evidence="4">Peptidase S1 domain-containing protein</fullName>
    </recommendedName>
</protein>
<dbReference type="CDD" id="cd00190">
    <property type="entry name" value="Tryp_SPc"/>
    <property type="match status" value="1"/>
</dbReference>
<dbReference type="PANTHER" id="PTHR24253">
    <property type="entry name" value="TRANSMEMBRANE PROTEASE SERINE"/>
    <property type="match status" value="1"/>
</dbReference>
<feature type="domain" description="Peptidase S1" evidence="4">
    <location>
        <begin position="501"/>
        <end position="753"/>
    </location>
</feature>
<dbReference type="InterPro" id="IPR043504">
    <property type="entry name" value="Peptidase_S1_PA_chymotrypsin"/>
</dbReference>
<dbReference type="Proteomes" id="UP001160148">
    <property type="component" value="Unassembled WGS sequence"/>
</dbReference>
<evidence type="ECO:0000259" key="4">
    <source>
        <dbReference type="PROSITE" id="PS50240"/>
    </source>
</evidence>
<accession>A0AAV0XLA5</accession>
<feature type="disulfide bond" evidence="2">
    <location>
        <begin position="44"/>
        <end position="62"/>
    </location>
</feature>
<dbReference type="InterPro" id="IPR001254">
    <property type="entry name" value="Trypsin_dom"/>
</dbReference>
<dbReference type="InterPro" id="IPR009003">
    <property type="entry name" value="Peptidase_S1_PA"/>
</dbReference>
<keyword evidence="3" id="KW-0732">Signal</keyword>
<reference evidence="5 6" key="1">
    <citation type="submission" date="2023-01" db="EMBL/GenBank/DDBJ databases">
        <authorList>
            <person name="Whitehead M."/>
        </authorList>
    </citation>
    <scope>NUCLEOTIDE SEQUENCE [LARGE SCALE GENOMIC DNA]</scope>
</reference>
<dbReference type="SMART" id="SM00192">
    <property type="entry name" value="LDLa"/>
    <property type="match status" value="1"/>
</dbReference>
<dbReference type="InterPro" id="IPR036055">
    <property type="entry name" value="LDL_receptor-like_sf"/>
</dbReference>
<dbReference type="InterPro" id="IPR018114">
    <property type="entry name" value="TRYPSIN_HIS"/>
</dbReference>
<evidence type="ECO:0000256" key="2">
    <source>
        <dbReference type="PROSITE-ProRule" id="PRU00124"/>
    </source>
</evidence>
<dbReference type="Pfam" id="PF00057">
    <property type="entry name" value="Ldl_recept_a"/>
    <property type="match status" value="1"/>
</dbReference>
<dbReference type="GO" id="GO:0006508">
    <property type="term" value="P:proteolysis"/>
    <property type="evidence" value="ECO:0007669"/>
    <property type="project" value="InterPro"/>
</dbReference>
<feature type="chain" id="PRO_5043718137" description="Peptidase S1 domain-containing protein" evidence="3">
    <location>
        <begin position="22"/>
        <end position="758"/>
    </location>
</feature>